<dbReference type="Proteomes" id="UP000028702">
    <property type="component" value="Unassembled WGS sequence"/>
</dbReference>
<evidence type="ECO:0000256" key="5">
    <source>
        <dbReference type="ARBA" id="ARBA00022842"/>
    </source>
</evidence>
<feature type="domain" description="MobA-like NTP transferase" evidence="9">
    <location>
        <begin position="12"/>
        <end position="164"/>
    </location>
</feature>
<evidence type="ECO:0000256" key="1">
    <source>
        <dbReference type="ARBA" id="ARBA00022490"/>
    </source>
</evidence>
<proteinExistence type="inferred from homology"/>
<keyword evidence="11" id="KW-1185">Reference proteome</keyword>
<comment type="domain">
    <text evidence="8">The N-terminal domain determines nucleotide recognition and specific binding, while the C-terminal domain determines the specific binding to the target protein.</text>
</comment>
<evidence type="ECO:0000256" key="6">
    <source>
        <dbReference type="ARBA" id="ARBA00023134"/>
    </source>
</evidence>
<comment type="caution">
    <text evidence="8">Lacks conserved residue(s) required for the propagation of feature annotation.</text>
</comment>
<keyword evidence="7 8" id="KW-0501">Molybdenum cofactor biosynthesis</keyword>
<dbReference type="GO" id="GO:0005737">
    <property type="term" value="C:cytoplasm"/>
    <property type="evidence" value="ECO:0007669"/>
    <property type="project" value="UniProtKB-SubCell"/>
</dbReference>
<keyword evidence="4 8" id="KW-0547">Nucleotide-binding</keyword>
<dbReference type="STRING" id="1333998.M2A_2380"/>
<dbReference type="HAMAP" id="MF_00316">
    <property type="entry name" value="MobA"/>
    <property type="match status" value="1"/>
</dbReference>
<dbReference type="AlphaFoldDB" id="A0A081BCW3"/>
<dbReference type="EC" id="2.7.7.77" evidence="8"/>
<feature type="binding site" evidence="8">
    <location>
        <begin position="15"/>
        <end position="17"/>
    </location>
    <ligand>
        <name>GTP</name>
        <dbReference type="ChEBI" id="CHEBI:37565"/>
    </ligand>
</feature>
<dbReference type="EMBL" id="BBIO01000013">
    <property type="protein sequence ID" value="GAK45881.1"/>
    <property type="molecule type" value="Genomic_DNA"/>
</dbReference>
<sequence length="205" mass="22029">METPETRGVISGLILAGGKAERLGGEKALRLLRGKSLIERVYERLSAQVGGLAVAEGPSPLAWRSELAHLDDGPFSGKGPLAGIRAGLAWAKKEGGEWLVTAPCDVPFLPCDLVERLRTAGKGTCPVVVRLDGRDQNLLALWHVSHFETLDRLLHAGRQAVWEALKDLDAVPLDVPGEEADAFLNVNDAAAWAKADAYLDRPPCK</sequence>
<dbReference type="GO" id="GO:0005525">
    <property type="term" value="F:GTP binding"/>
    <property type="evidence" value="ECO:0007669"/>
    <property type="project" value="UniProtKB-UniRule"/>
</dbReference>
<keyword evidence="1 8" id="KW-0963">Cytoplasm</keyword>
<keyword evidence="2 8" id="KW-0808">Transferase</keyword>
<comment type="catalytic activity">
    <reaction evidence="8">
        <text>Mo-molybdopterin + GTP + H(+) = Mo-molybdopterin guanine dinucleotide + diphosphate</text>
        <dbReference type="Rhea" id="RHEA:34243"/>
        <dbReference type="ChEBI" id="CHEBI:15378"/>
        <dbReference type="ChEBI" id="CHEBI:33019"/>
        <dbReference type="ChEBI" id="CHEBI:37565"/>
        <dbReference type="ChEBI" id="CHEBI:71302"/>
        <dbReference type="ChEBI" id="CHEBI:71310"/>
        <dbReference type="EC" id="2.7.7.77"/>
    </reaction>
</comment>
<dbReference type="InterPro" id="IPR013482">
    <property type="entry name" value="Molybde_CF_guanTrfase"/>
</dbReference>
<dbReference type="PANTHER" id="PTHR19136">
    <property type="entry name" value="MOLYBDENUM COFACTOR GUANYLYLTRANSFERASE"/>
    <property type="match status" value="1"/>
</dbReference>
<evidence type="ECO:0000256" key="4">
    <source>
        <dbReference type="ARBA" id="ARBA00022741"/>
    </source>
</evidence>
<evidence type="ECO:0000256" key="3">
    <source>
        <dbReference type="ARBA" id="ARBA00022723"/>
    </source>
</evidence>
<dbReference type="GO" id="GO:0046872">
    <property type="term" value="F:metal ion binding"/>
    <property type="evidence" value="ECO:0007669"/>
    <property type="project" value="UniProtKB-KW"/>
</dbReference>
<gene>
    <name evidence="8" type="primary">mobA</name>
    <name evidence="10" type="ORF">M2A_2380</name>
</gene>
<comment type="caution">
    <text evidence="10">The sequence shown here is derived from an EMBL/GenBank/DDBJ whole genome shotgun (WGS) entry which is preliminary data.</text>
</comment>
<dbReference type="GO" id="GO:0006777">
    <property type="term" value="P:Mo-molybdopterin cofactor biosynthetic process"/>
    <property type="evidence" value="ECO:0007669"/>
    <property type="project" value="UniProtKB-KW"/>
</dbReference>
<dbReference type="PANTHER" id="PTHR19136:SF81">
    <property type="entry name" value="MOLYBDENUM COFACTOR GUANYLYLTRANSFERASE"/>
    <property type="match status" value="1"/>
</dbReference>
<comment type="cofactor">
    <cofactor evidence="8">
        <name>Mg(2+)</name>
        <dbReference type="ChEBI" id="CHEBI:18420"/>
    </cofactor>
</comment>
<dbReference type="Pfam" id="PF12804">
    <property type="entry name" value="NTP_transf_3"/>
    <property type="match status" value="1"/>
</dbReference>
<accession>A0A081BCW3</accession>
<dbReference type="InterPro" id="IPR025877">
    <property type="entry name" value="MobA-like_NTP_Trfase"/>
</dbReference>
<comment type="similarity">
    <text evidence="8">Belongs to the MobA family.</text>
</comment>
<evidence type="ECO:0000259" key="9">
    <source>
        <dbReference type="Pfam" id="PF12804"/>
    </source>
</evidence>
<dbReference type="SUPFAM" id="SSF53448">
    <property type="entry name" value="Nucleotide-diphospho-sugar transferases"/>
    <property type="match status" value="1"/>
</dbReference>
<evidence type="ECO:0000256" key="2">
    <source>
        <dbReference type="ARBA" id="ARBA00022679"/>
    </source>
</evidence>
<feature type="binding site" evidence="8">
    <location>
        <position position="27"/>
    </location>
    <ligand>
        <name>GTP</name>
        <dbReference type="ChEBI" id="CHEBI:37565"/>
    </ligand>
</feature>
<keyword evidence="5 8" id="KW-0460">Magnesium</keyword>
<reference evidence="10 11" key="1">
    <citation type="submission" date="2014-07" db="EMBL/GenBank/DDBJ databases">
        <title>Tepidicaulis marinum gen. nov., sp. nov., a novel marine bacterium denitrifying nitrate to nitrous oxide strictly under microaerobic conditions.</title>
        <authorList>
            <person name="Takeuchi M."/>
            <person name="Yamagishi T."/>
            <person name="Kamagata Y."/>
            <person name="Oshima K."/>
            <person name="Hattori M."/>
            <person name="Katayama T."/>
            <person name="Hanada S."/>
            <person name="Tamaki H."/>
            <person name="Marumo K."/>
            <person name="Maeda H."/>
            <person name="Nedachi M."/>
            <person name="Iwasaki W."/>
            <person name="Suwa Y."/>
            <person name="Sakata S."/>
        </authorList>
    </citation>
    <scope>NUCLEOTIDE SEQUENCE [LARGE SCALE GENOMIC DNA]</scope>
    <source>
        <strain evidence="10 11">MA2</strain>
    </source>
</reference>
<keyword evidence="3 8" id="KW-0479">Metal-binding</keyword>
<dbReference type="Gene3D" id="3.90.550.10">
    <property type="entry name" value="Spore Coat Polysaccharide Biosynthesis Protein SpsA, Chain A"/>
    <property type="match status" value="1"/>
</dbReference>
<evidence type="ECO:0000256" key="7">
    <source>
        <dbReference type="ARBA" id="ARBA00023150"/>
    </source>
</evidence>
<dbReference type="CDD" id="cd02503">
    <property type="entry name" value="MobA"/>
    <property type="match status" value="1"/>
</dbReference>
<name>A0A081BCW3_9HYPH</name>
<dbReference type="GO" id="GO:0061603">
    <property type="term" value="F:molybdenum cofactor guanylyltransferase activity"/>
    <property type="evidence" value="ECO:0007669"/>
    <property type="project" value="UniProtKB-EC"/>
</dbReference>
<comment type="function">
    <text evidence="8">Transfers a GMP moiety from GTP to Mo-molybdopterin (Mo-MPT) cofactor (Moco or molybdenum cofactor) to form Mo-molybdopterin guanine dinucleotide (Mo-MGD) cofactor.</text>
</comment>
<comment type="subcellular location">
    <subcellularLocation>
        <location evidence="8">Cytoplasm</location>
    </subcellularLocation>
</comment>
<evidence type="ECO:0000313" key="10">
    <source>
        <dbReference type="EMBL" id="GAK45881.1"/>
    </source>
</evidence>
<evidence type="ECO:0000313" key="11">
    <source>
        <dbReference type="Proteomes" id="UP000028702"/>
    </source>
</evidence>
<feature type="binding site" evidence="8">
    <location>
        <position position="105"/>
    </location>
    <ligand>
        <name>GTP</name>
        <dbReference type="ChEBI" id="CHEBI:37565"/>
    </ligand>
</feature>
<organism evidence="10 11">
    <name type="scientific">Tepidicaulis marinus</name>
    <dbReference type="NCBI Taxonomy" id="1333998"/>
    <lineage>
        <taxon>Bacteria</taxon>
        <taxon>Pseudomonadati</taxon>
        <taxon>Pseudomonadota</taxon>
        <taxon>Alphaproteobacteria</taxon>
        <taxon>Hyphomicrobiales</taxon>
        <taxon>Parvibaculaceae</taxon>
        <taxon>Tepidicaulis</taxon>
    </lineage>
</organism>
<dbReference type="RefSeq" id="WP_045447742.1">
    <property type="nucleotide sequence ID" value="NZ_BBIO01000013.1"/>
</dbReference>
<evidence type="ECO:0000256" key="8">
    <source>
        <dbReference type="HAMAP-Rule" id="MF_00316"/>
    </source>
</evidence>
<keyword evidence="6 8" id="KW-0342">GTP-binding</keyword>
<protein>
    <recommendedName>
        <fullName evidence="8">Molybdenum cofactor guanylyltransferase</fullName>
        <shortName evidence="8">MoCo guanylyltransferase</shortName>
        <ecNumber evidence="8">2.7.7.77</ecNumber>
    </recommendedName>
    <alternativeName>
        <fullName evidence="8">GTP:molybdopterin guanylyltransferase</fullName>
    </alternativeName>
    <alternativeName>
        <fullName evidence="8">Mo-MPT guanylyltransferase</fullName>
    </alternativeName>
    <alternativeName>
        <fullName evidence="8">Molybdopterin guanylyltransferase</fullName>
    </alternativeName>
    <alternativeName>
        <fullName evidence="8">Molybdopterin-guanine dinucleotide synthase</fullName>
        <shortName evidence="8">MGD synthase</shortName>
    </alternativeName>
</protein>
<dbReference type="InterPro" id="IPR029044">
    <property type="entry name" value="Nucleotide-diphossugar_trans"/>
</dbReference>
<comment type="subunit">
    <text evidence="8">Monomer.</text>
</comment>
<dbReference type="eggNOG" id="COG0746">
    <property type="taxonomic scope" value="Bacteria"/>
</dbReference>
<feature type="binding site" evidence="8">
    <location>
        <position position="105"/>
    </location>
    <ligand>
        <name>Mg(2+)</name>
        <dbReference type="ChEBI" id="CHEBI:18420"/>
    </ligand>
</feature>
<feature type="binding site" evidence="8">
    <location>
        <position position="71"/>
    </location>
    <ligand>
        <name>GTP</name>
        <dbReference type="ChEBI" id="CHEBI:37565"/>
    </ligand>
</feature>